<evidence type="ECO:0000313" key="2">
    <source>
        <dbReference type="Proteomes" id="UP001372338"/>
    </source>
</evidence>
<reference evidence="1 2" key="1">
    <citation type="submission" date="2024-01" db="EMBL/GenBank/DDBJ databases">
        <title>The genomes of 5 underutilized Papilionoideae crops provide insights into root nodulation and disease resistanc.</title>
        <authorList>
            <person name="Yuan L."/>
        </authorList>
    </citation>
    <scope>NUCLEOTIDE SEQUENCE [LARGE SCALE GENOMIC DNA]</scope>
    <source>
        <strain evidence="1">ZHUSHIDOU_FW_LH</strain>
        <tissue evidence="1">Leaf</tissue>
    </source>
</reference>
<evidence type="ECO:0000313" key="1">
    <source>
        <dbReference type="EMBL" id="KAK7259581.1"/>
    </source>
</evidence>
<protein>
    <submittedName>
        <fullName evidence="1">Uncharacterized protein</fullName>
    </submittedName>
</protein>
<sequence length="250" mass="29069">MNQNISSFTGHDNFAFIEYNVYTACLRENEQWDGRGKRAGSMKVEDRLILYLLSYCLIPRSTGNHAQPMELDLKYINRLKLAVLMNWPKVICKRMLEASKSHSQGRLPYPMLVTYLLQNNDIHIPDNDEVKEEFSADDYCLGKYVLHSAKIYEHPTCNIWMWKTDIAEEGNCCKGCGESPVDESHRFSIAAFRVSNQEDLDMRFDALQRSSREDLFHMEQRLIDAFGTFRAPHPPPSDDQWLVVYALFRS</sequence>
<dbReference type="AlphaFoldDB" id="A0AAN9ELV1"/>
<name>A0AAN9ELV1_CROPI</name>
<accession>A0AAN9ELV1</accession>
<comment type="caution">
    <text evidence="1">The sequence shown here is derived from an EMBL/GenBank/DDBJ whole genome shotgun (WGS) entry which is preliminary data.</text>
</comment>
<proteinExistence type="predicted"/>
<gene>
    <name evidence="1" type="ORF">RIF29_25190</name>
</gene>
<dbReference type="Proteomes" id="UP001372338">
    <property type="component" value="Unassembled WGS sequence"/>
</dbReference>
<organism evidence="1 2">
    <name type="scientific">Crotalaria pallida</name>
    <name type="common">Smooth rattlebox</name>
    <name type="synonym">Crotalaria striata</name>
    <dbReference type="NCBI Taxonomy" id="3830"/>
    <lineage>
        <taxon>Eukaryota</taxon>
        <taxon>Viridiplantae</taxon>
        <taxon>Streptophyta</taxon>
        <taxon>Embryophyta</taxon>
        <taxon>Tracheophyta</taxon>
        <taxon>Spermatophyta</taxon>
        <taxon>Magnoliopsida</taxon>
        <taxon>eudicotyledons</taxon>
        <taxon>Gunneridae</taxon>
        <taxon>Pentapetalae</taxon>
        <taxon>rosids</taxon>
        <taxon>fabids</taxon>
        <taxon>Fabales</taxon>
        <taxon>Fabaceae</taxon>
        <taxon>Papilionoideae</taxon>
        <taxon>50 kb inversion clade</taxon>
        <taxon>genistoids sensu lato</taxon>
        <taxon>core genistoids</taxon>
        <taxon>Crotalarieae</taxon>
        <taxon>Crotalaria</taxon>
    </lineage>
</organism>
<keyword evidence="2" id="KW-1185">Reference proteome</keyword>
<dbReference type="EMBL" id="JAYWIO010000005">
    <property type="protein sequence ID" value="KAK7259581.1"/>
    <property type="molecule type" value="Genomic_DNA"/>
</dbReference>